<sequence length="168" mass="19170">MSNASALLDLLGNINDFYENIYKKKGYQFKVYIKPHPLTNIKIDKIYLIKELNGYLEFFDGDIESILEKSDLLIYLHGAVGCEALQQGKTVLQKMNDLTIDLDPLNPDEKVSLLHSCFFNEIEGRGGMFLSDETTERKPEVNKTKSPSFFDQIQSCNFEKIAHLAGIR</sequence>
<name>A0A0F9GG51_9ZZZZ</name>
<comment type="caution">
    <text evidence="1">The sequence shown here is derived from an EMBL/GenBank/DDBJ whole genome shotgun (WGS) entry which is preliminary data.</text>
</comment>
<evidence type="ECO:0000313" key="1">
    <source>
        <dbReference type="EMBL" id="KKL97708.1"/>
    </source>
</evidence>
<accession>A0A0F9GG51</accession>
<reference evidence="1" key="1">
    <citation type="journal article" date="2015" name="Nature">
        <title>Complex archaea that bridge the gap between prokaryotes and eukaryotes.</title>
        <authorList>
            <person name="Spang A."/>
            <person name="Saw J.H."/>
            <person name="Jorgensen S.L."/>
            <person name="Zaremba-Niedzwiedzka K."/>
            <person name="Martijn J."/>
            <person name="Lind A.E."/>
            <person name="van Eijk R."/>
            <person name="Schleper C."/>
            <person name="Guy L."/>
            <person name="Ettema T.J."/>
        </authorList>
    </citation>
    <scope>NUCLEOTIDE SEQUENCE</scope>
</reference>
<organism evidence="1">
    <name type="scientific">marine sediment metagenome</name>
    <dbReference type="NCBI Taxonomy" id="412755"/>
    <lineage>
        <taxon>unclassified sequences</taxon>
        <taxon>metagenomes</taxon>
        <taxon>ecological metagenomes</taxon>
    </lineage>
</organism>
<proteinExistence type="predicted"/>
<gene>
    <name evidence="1" type="ORF">LCGC14_1831720</name>
</gene>
<dbReference type="AlphaFoldDB" id="A0A0F9GG51"/>
<protein>
    <submittedName>
        <fullName evidence="1">Uncharacterized protein</fullName>
    </submittedName>
</protein>
<dbReference type="EMBL" id="LAZR01018103">
    <property type="protein sequence ID" value="KKL97708.1"/>
    <property type="molecule type" value="Genomic_DNA"/>
</dbReference>